<evidence type="ECO:0000313" key="4">
    <source>
        <dbReference type="Proteomes" id="UP000829992"/>
    </source>
</evidence>
<protein>
    <submittedName>
        <fullName evidence="3">Amidohydrolase family protein</fullName>
    </submittedName>
</protein>
<dbReference type="Gene3D" id="3.20.20.140">
    <property type="entry name" value="Metal-dependent hydrolases"/>
    <property type="match status" value="1"/>
</dbReference>
<proteinExistence type="predicted"/>
<evidence type="ECO:0000256" key="1">
    <source>
        <dbReference type="ARBA" id="ARBA00023239"/>
    </source>
</evidence>
<dbReference type="SUPFAM" id="SSF51556">
    <property type="entry name" value="Metallo-dependent hydrolases"/>
    <property type="match status" value="1"/>
</dbReference>
<reference evidence="3 4" key="1">
    <citation type="submission" date="2022-05" db="EMBL/GenBank/DDBJ databases">
        <authorList>
            <person name="Zhou X."/>
            <person name="Li K."/>
            <person name="Man Y."/>
        </authorList>
    </citation>
    <scope>NUCLEOTIDE SEQUENCE [LARGE SCALE GENOMIC DNA]</scope>
    <source>
        <strain evidence="3 4">MS405</strain>
    </source>
</reference>
<dbReference type="Pfam" id="PF04909">
    <property type="entry name" value="Amidohydro_2"/>
    <property type="match status" value="1"/>
</dbReference>
<keyword evidence="1" id="KW-0456">Lyase</keyword>
<evidence type="ECO:0000259" key="2">
    <source>
        <dbReference type="Pfam" id="PF04909"/>
    </source>
</evidence>
<name>A0ABY4Q514_9ACTN</name>
<dbReference type="InterPro" id="IPR032465">
    <property type="entry name" value="ACMSD"/>
</dbReference>
<dbReference type="InterPro" id="IPR032466">
    <property type="entry name" value="Metal_Hydrolase"/>
</dbReference>
<dbReference type="RefSeq" id="WP_249591482.1">
    <property type="nucleotide sequence ID" value="NZ_BAAAQL010000035.1"/>
</dbReference>
<gene>
    <name evidence="3" type="ORF">M4V62_36650</name>
</gene>
<dbReference type="PANTHER" id="PTHR21240">
    <property type="entry name" value="2-AMINO-3-CARBOXYLMUCONATE-6-SEMIALDEHYDE DECARBOXYLASE"/>
    <property type="match status" value="1"/>
</dbReference>
<accession>A0ABY4Q514</accession>
<dbReference type="PANTHER" id="PTHR21240:SF19">
    <property type="entry name" value="CATALYTIC_ HYDROLASE"/>
    <property type="match status" value="1"/>
</dbReference>
<evidence type="ECO:0000313" key="3">
    <source>
        <dbReference type="EMBL" id="UQT60148.1"/>
    </source>
</evidence>
<sequence length="270" mass="30095">MPVIDAWMQHPTLRHSNHEMFESLRRWTGLESLEEPLPVGATVAAMAAADVETGLSAAWYGPQGPLISNDEVADFVARSEGRLRGVAGVDLTRPVRAVRELRRAVEELGFVALRIVPWLWQLPPTDRLYYPLYAACVELGVPFCTQVGHTGPLRPSETGRPIPYIDQVALDFPELTIVCGHIGYPWTTEMIAVADKHAGVFIDTSAYTTRRYPRELVDYLRGRGRGKVLFGSNYPMITPGRALEHLAELELDEETTELFLAGNARRVFAL</sequence>
<dbReference type="InterPro" id="IPR006680">
    <property type="entry name" value="Amidohydro-rel"/>
</dbReference>
<dbReference type="EMBL" id="CP097289">
    <property type="protein sequence ID" value="UQT60148.1"/>
    <property type="molecule type" value="Genomic_DNA"/>
</dbReference>
<feature type="domain" description="Amidohydrolase-related" evidence="2">
    <location>
        <begin position="40"/>
        <end position="269"/>
    </location>
</feature>
<organism evidence="3 4">
    <name type="scientific">Streptomyces durmitorensis</name>
    <dbReference type="NCBI Taxonomy" id="319947"/>
    <lineage>
        <taxon>Bacteria</taxon>
        <taxon>Bacillati</taxon>
        <taxon>Actinomycetota</taxon>
        <taxon>Actinomycetes</taxon>
        <taxon>Kitasatosporales</taxon>
        <taxon>Streptomycetaceae</taxon>
        <taxon>Streptomyces</taxon>
    </lineage>
</organism>
<keyword evidence="4" id="KW-1185">Reference proteome</keyword>
<dbReference type="Proteomes" id="UP000829992">
    <property type="component" value="Chromosome"/>
</dbReference>